<feature type="non-terminal residue" evidence="1">
    <location>
        <position position="1"/>
    </location>
</feature>
<reference evidence="1" key="1">
    <citation type="submission" date="2014-12" db="EMBL/GenBank/DDBJ databases">
        <title>Insight into the proteome of Arion vulgaris.</title>
        <authorList>
            <person name="Aradska J."/>
            <person name="Bulat T."/>
            <person name="Smidak R."/>
            <person name="Sarate P."/>
            <person name="Gangsoo J."/>
            <person name="Sialana F."/>
            <person name="Bilban M."/>
            <person name="Lubec G."/>
        </authorList>
    </citation>
    <scope>NUCLEOTIDE SEQUENCE</scope>
    <source>
        <tissue evidence="1">Skin</tissue>
    </source>
</reference>
<sequence>HILLQESDYGSKDQCLKLRGPGQKPHFDIWNMYHISKCLELNALFIYNGEIFQNKKNKMIFSKKEKSAN</sequence>
<dbReference type="EMBL" id="HACG01042763">
    <property type="protein sequence ID" value="CEK89628.1"/>
    <property type="molecule type" value="Transcribed_RNA"/>
</dbReference>
<organism evidence="1">
    <name type="scientific">Arion vulgaris</name>
    <dbReference type="NCBI Taxonomy" id="1028688"/>
    <lineage>
        <taxon>Eukaryota</taxon>
        <taxon>Metazoa</taxon>
        <taxon>Spiralia</taxon>
        <taxon>Lophotrochozoa</taxon>
        <taxon>Mollusca</taxon>
        <taxon>Gastropoda</taxon>
        <taxon>Heterobranchia</taxon>
        <taxon>Euthyneura</taxon>
        <taxon>Panpulmonata</taxon>
        <taxon>Eupulmonata</taxon>
        <taxon>Stylommatophora</taxon>
        <taxon>Helicina</taxon>
        <taxon>Arionoidea</taxon>
        <taxon>Arionidae</taxon>
        <taxon>Arion</taxon>
    </lineage>
</organism>
<dbReference type="AlphaFoldDB" id="A0A0B7B9B4"/>
<proteinExistence type="predicted"/>
<evidence type="ECO:0000313" key="1">
    <source>
        <dbReference type="EMBL" id="CEK89628.1"/>
    </source>
</evidence>
<name>A0A0B7B9B4_9EUPU</name>
<accession>A0A0B7B9B4</accession>
<protein>
    <submittedName>
        <fullName evidence="1">Uncharacterized protein</fullName>
    </submittedName>
</protein>
<gene>
    <name evidence="1" type="primary">ORF172037</name>
</gene>